<dbReference type="PANTHER" id="PTHR19964:SF92">
    <property type="entry name" value="PATJ HOMOLOG"/>
    <property type="match status" value="1"/>
</dbReference>
<proteinExistence type="predicted"/>
<evidence type="ECO:0000259" key="7">
    <source>
        <dbReference type="PROSITE" id="PS51022"/>
    </source>
</evidence>
<dbReference type="PROSITE" id="PS51022">
    <property type="entry name" value="L27"/>
    <property type="match status" value="1"/>
</dbReference>
<feature type="domain" description="PDZ" evidence="6">
    <location>
        <begin position="671"/>
        <end position="761"/>
    </location>
</feature>
<dbReference type="Gene3D" id="1.10.287.650">
    <property type="entry name" value="L27 domain"/>
    <property type="match status" value="1"/>
</dbReference>
<dbReference type="InterPro" id="IPR036892">
    <property type="entry name" value="L27_dom_sf"/>
</dbReference>
<reference evidence="9" key="1">
    <citation type="submission" date="2025-08" db="UniProtKB">
        <authorList>
            <consortium name="RefSeq"/>
        </authorList>
    </citation>
    <scope>IDENTIFICATION</scope>
</reference>
<evidence type="ECO:0000256" key="5">
    <source>
        <dbReference type="SAM" id="MobiDB-lite"/>
    </source>
</evidence>
<dbReference type="PROSITE" id="PS50106">
    <property type="entry name" value="PDZ"/>
    <property type="match status" value="13"/>
</dbReference>
<feature type="domain" description="PDZ" evidence="6">
    <location>
        <begin position="301"/>
        <end position="381"/>
    </location>
</feature>
<keyword evidence="2" id="KW-0597">Phosphoprotein</keyword>
<feature type="domain" description="PDZ" evidence="6">
    <location>
        <begin position="1726"/>
        <end position="1795"/>
    </location>
</feature>
<feature type="domain" description="PDZ" evidence="6">
    <location>
        <begin position="1870"/>
        <end position="1951"/>
    </location>
</feature>
<dbReference type="CDD" id="cd06668">
    <property type="entry name" value="PDZ4_MUPP1-like"/>
    <property type="match status" value="1"/>
</dbReference>
<dbReference type="SUPFAM" id="SSF50156">
    <property type="entry name" value="PDZ domain-like"/>
    <property type="match status" value="13"/>
</dbReference>
<feature type="region of interest" description="Disordered" evidence="5">
    <location>
        <begin position="1226"/>
        <end position="1247"/>
    </location>
</feature>
<feature type="domain" description="PDZ" evidence="6">
    <location>
        <begin position="2368"/>
        <end position="2451"/>
    </location>
</feature>
<evidence type="ECO:0000313" key="8">
    <source>
        <dbReference type="Proteomes" id="UP000515154"/>
    </source>
</evidence>
<dbReference type="SUPFAM" id="SSF101288">
    <property type="entry name" value="L27 domain"/>
    <property type="match status" value="1"/>
</dbReference>
<feature type="compositionally biased region" description="Polar residues" evidence="5">
    <location>
        <begin position="259"/>
        <end position="281"/>
    </location>
</feature>
<sequence>MSLIDDSQHAVESLRSIESKLHSQGITNMNDDLTSMICMLGSPVFQQIINLLDSVDELTQVLETQPIPDDCYSFTKTGDLVLNLNDKAISSLKCNTTLELPDSSHPTGTIITEEYKQEFQKAIESAAKGRSLVHIKLYKPENTGLGFGVVGMKDPGKDDSVIYINDIQPGSVAARDGRLQKGDQILAIDGQPLDFSHKAAIQLLKSARGPVELVVARSPPLESSAASNNTVSTAQAAPASPVDKRQTPPQRDSPDVLDQTLTQSRQETLKLSNENNTTVLPSQHRKSSNEMLNTDWTQIEVIDLVNDGTGLGFGIFGGKSTGVVVKTILPGGVADNDTRLRSGDHILQIGDFNVRGMSSEQVASVLRQSGSNVRLIVARAINEPTLQINPSAPIIATVQLDERLQQINSALSSAEDLDMTKIMKNQHQIQERLIAESQMEMTQESDSDLQGFLETVQVHEARGDAKFLLPASFPLSQPPTIENVNESPEMEMFDVQLVKDTRGLGITIVGYVAGGGAPDELSGIYVQSIAEGSAAHLDGRTQVNDQIIEVDGKSLNGFSNSDAVKLLQQTDRTVNLKLIRYKHGTKYELLQQYLAQVKNKVNLASSAPAPHSPSNMAVNLVSDGAEKQLDINQIDLYAADPDYSGDLLPGVEAAIKATWEPIVGNDFEVVVAQLSKFREGGGLGISLEGTVDVENGVEMRPHHFIRSILPAGPVGCNGQLISGDELLEVNGKRLLGLNHKEVVSILKELPQHVRLVCARPKKSKLENFASKEQDVFQSPSLLNSGVIPNSPCTDRLVKAKSEVTLTSQEWTAEKNLLNRSRSLEPLTGLAMWSSEPVVIELKKLDKGLGFSILDYQDPVNPAETVIVIKSLVPGGVAQLDGRLLPGDRLVFVNDVNLEHATLDDAVQALKGAPRGTVVIGVAKPLPLSANIPPADQDILYLNAPLVPLSSAHAISNSAVPSLSSSLSSPLASPRASPTLPPPSLYTAAASTAAATTTTTSTTTITEATVDVDVDIDADVDVDASVTSEQPVLLAAAAAAPTFEPTASLEENYQVVNTLEFREESNVIAEFPDKTKSVSLQEPLYSYPELSPDLLTQPLKPALPPKPTDIKLGTAKTQNLIREDSFYEDEDLITATVVKSNLKSPLIESEVESHETDLSLSSKHSEDESPDGISEAQEASLALNLIDNEEKASIETDSFPLSQFGGVVSESIHSIDVAQELCKTKSEIPPALPSTPPPLTPPPSPPLSTLENTEDQITLEDMKVNLKAHIGHKKSESVDSSSSDHFTTSDLKAFSSPSSTPRTMSPRMSPLPSPISLRSLSGSVDSLPASLEKNIKVQKGQQHLGITVDAVDKGLNGCVVKSISPDGAVSKDGRIAVGDYIVSINNENMRRVTNAQSRAILRRASLLGMDISINYINASDASNYKMTAESRSKQEPSPTHHSAMPSPKIFPKHFRSNLSPIHMFGHGSTEGLRSAYTSPSHSPLHLGEVKPASAPTSPIVPITSKGQGRQMTLSCDGSPATGDHTWRAPREVTLEREPGKSLGISIVGGRINVPHASPEQIMSGIFIKLVMKDSPAGREGSLQTGDRILEVNGKDLRDASHDEAVEIIRNATSPVHFLVQSLTDTSCIKYMRVNLNKKPLDVEDRRGVSPTPKNTDSSSQMTAKSLTEHRHTSVIDGHLRQVSHLNLQDSKLEDGVFDEEEEQEDEYGYTLKKLQNKYIDLTGEIFLVDLNRGNNGLGISLAGNKDRSTMSVYVAGVQPGSAAFNDGRIRVGDELLEVNGQVLYGRSHLNASAIIKGLTQPVLKVVLLRYENYLDHMAVKPLKLLPTTTVEDQNEDHHSSQESRPPSSIEIRVPNVPSEYASPVLQDAIQVIVLNKGLAGLGFTIMEGKTKPGIFVKSIAPSGPASQDGQLSVGDQILEIDRHSVENVDYHKAMEILRKTQGKVKLKFIRKATFGGHRNDVISIGGACGDSSTDPRASSPKTTGPPSDPLTCPVVPGEETYIEIDKGYCGLGLSIVGGSDTLLGSIIIHEVYVDGAAHKDGRLMAGDQILEVNDEDLKDATHERAIQVLRQTPTLVKLLIYRDNQLTKEEDIYDIFSIELVKKPGKGLGLSIVGKRNDVGVYISDIVRGGVAEADGRLMQGDQILSVNGEDMRQATQDHAAAVLKTLMGKVVLTIGRLKAGSRTSSTRNSGTGGMRKSESHTSGGKSKGKHSRVTSEDISHVRIVEVAHDSNGSLGLSIAGGVGSTLGDTPVVITNLYANGPAALTEKLKIGDQILAVNEMSTKGLTHTEVVNMLKDTSAPVILTVTHAGDRIKQGRSRSRLRVPGEDRKVNVNGRSPSRPPSETASFTDEAIEELLESHQLDDQIVRLIVLERGAEGLGFSIVGGRGSPHGDLPIYVKTVFATGAAEADGQLKRGDRIHTVNGVSLDGVTHEEAVSILKNAQGKVTLTITS</sequence>
<dbReference type="FunFam" id="2.30.42.10:FF:000125">
    <property type="entry name" value="PATJ, crumbs cell polarity complex component"/>
    <property type="match status" value="1"/>
</dbReference>
<dbReference type="Gene3D" id="2.30.42.10">
    <property type="match status" value="13"/>
</dbReference>
<dbReference type="KEGG" id="osn:115223391"/>
<feature type="domain" description="PDZ" evidence="6">
    <location>
        <begin position="2223"/>
        <end position="2309"/>
    </location>
</feature>
<feature type="compositionally biased region" description="Polar residues" evidence="5">
    <location>
        <begin position="1650"/>
        <end position="1664"/>
    </location>
</feature>
<dbReference type="CDD" id="cd06667">
    <property type="entry name" value="PDZ2_MUPP1-like"/>
    <property type="match status" value="1"/>
</dbReference>
<feature type="compositionally biased region" description="Low complexity" evidence="5">
    <location>
        <begin position="965"/>
        <end position="977"/>
    </location>
</feature>
<feature type="compositionally biased region" description="Polar residues" evidence="5">
    <location>
        <begin position="2333"/>
        <end position="2345"/>
    </location>
</feature>
<dbReference type="InterPro" id="IPR036034">
    <property type="entry name" value="PDZ_sf"/>
</dbReference>
<feature type="compositionally biased region" description="Low complexity" evidence="5">
    <location>
        <begin position="223"/>
        <end position="237"/>
    </location>
</feature>
<dbReference type="CDD" id="cd06670">
    <property type="entry name" value="PDZ6_MUPP1-like"/>
    <property type="match status" value="1"/>
</dbReference>
<dbReference type="CDD" id="cd06669">
    <property type="entry name" value="PDZ5_MUPP1-like"/>
    <property type="match status" value="1"/>
</dbReference>
<feature type="domain" description="PDZ" evidence="6">
    <location>
        <begin position="1333"/>
        <end position="1403"/>
    </location>
</feature>
<dbReference type="InterPro" id="IPR004172">
    <property type="entry name" value="L27_dom"/>
</dbReference>
<accession>A0A7E6FL72</accession>
<dbReference type="InterPro" id="IPR051342">
    <property type="entry name" value="PDZ_scaffold"/>
</dbReference>
<gene>
    <name evidence="9" type="primary">LOC115223391</name>
</gene>
<comment type="subcellular location">
    <subcellularLocation>
        <location evidence="1">Membrane</location>
    </subcellularLocation>
</comment>
<dbReference type="SMART" id="SM00228">
    <property type="entry name" value="PDZ"/>
    <property type="match status" value="13"/>
</dbReference>
<dbReference type="CDD" id="cd06791">
    <property type="entry name" value="PDZ3_MUPP1-like"/>
    <property type="match status" value="1"/>
</dbReference>
<dbReference type="InterPro" id="IPR001478">
    <property type="entry name" value="PDZ"/>
</dbReference>
<dbReference type="CDD" id="cd06672">
    <property type="entry name" value="PDZ8_MUPP1-PDZ7_PATJ-PDZ2_INAD-like"/>
    <property type="match status" value="1"/>
</dbReference>
<feature type="region of interest" description="Disordered" evidence="5">
    <location>
        <begin position="1829"/>
        <end position="1850"/>
    </location>
</feature>
<feature type="domain" description="PDZ" evidence="6">
    <location>
        <begin position="838"/>
        <end position="913"/>
    </location>
</feature>
<dbReference type="GO" id="GO:0016020">
    <property type="term" value="C:membrane"/>
    <property type="evidence" value="ECO:0007669"/>
    <property type="project" value="UniProtKB-SubCell"/>
</dbReference>
<feature type="region of interest" description="Disordered" evidence="5">
    <location>
        <begin position="222"/>
        <end position="289"/>
    </location>
</feature>
<feature type="domain" description="L27" evidence="7">
    <location>
        <begin position="3"/>
        <end position="63"/>
    </location>
</feature>
<feature type="region of interest" description="Disordered" evidence="5">
    <location>
        <begin position="1272"/>
        <end position="1310"/>
    </location>
</feature>
<evidence type="ECO:0000256" key="2">
    <source>
        <dbReference type="ARBA" id="ARBA00022553"/>
    </source>
</evidence>
<dbReference type="CDD" id="cd06689">
    <property type="entry name" value="PDZ1_MUPP1-like"/>
    <property type="match status" value="1"/>
</dbReference>
<feature type="region of interest" description="Disordered" evidence="5">
    <location>
        <begin position="2313"/>
        <end position="2345"/>
    </location>
</feature>
<feature type="compositionally biased region" description="Polar residues" evidence="5">
    <location>
        <begin position="1969"/>
        <end position="1984"/>
    </location>
</feature>
<evidence type="ECO:0000256" key="3">
    <source>
        <dbReference type="ARBA" id="ARBA00022737"/>
    </source>
</evidence>
<dbReference type="CDD" id="cd06676">
    <property type="entry name" value="PDZ13_MUPP1-like"/>
    <property type="match status" value="1"/>
</dbReference>
<dbReference type="Proteomes" id="UP000515154">
    <property type="component" value="Linkage group LG23"/>
</dbReference>
<feature type="region of interest" description="Disordered" evidence="5">
    <location>
        <begin position="1146"/>
        <end position="1174"/>
    </location>
</feature>
<feature type="region of interest" description="Disordered" evidence="5">
    <location>
        <begin position="1964"/>
        <end position="1990"/>
    </location>
</feature>
<dbReference type="CDD" id="cd06673">
    <property type="entry name" value="PDZ10_MUPP1-PDZ8_PATJ-like"/>
    <property type="match status" value="1"/>
</dbReference>
<dbReference type="CDD" id="cd06674">
    <property type="entry name" value="PDZ11_MUPP1-PDZ9_PATJ-like"/>
    <property type="match status" value="1"/>
</dbReference>
<feature type="domain" description="PDZ" evidence="6">
    <location>
        <begin position="2000"/>
        <end position="2083"/>
    </location>
</feature>
<feature type="compositionally biased region" description="Basic and acidic residues" evidence="5">
    <location>
        <begin position="1150"/>
        <end position="1166"/>
    </location>
</feature>
<dbReference type="RefSeq" id="XP_036368373.1">
    <property type="nucleotide sequence ID" value="XM_036512480.1"/>
</dbReference>
<dbReference type="Pfam" id="PF00595">
    <property type="entry name" value="PDZ"/>
    <property type="match status" value="13"/>
</dbReference>
<feature type="region of interest" description="Disordered" evidence="5">
    <location>
        <begin position="1426"/>
        <end position="1445"/>
    </location>
</feature>
<keyword evidence="8" id="KW-1185">Reference proteome</keyword>
<evidence type="ECO:0000256" key="4">
    <source>
        <dbReference type="ARBA" id="ARBA00023136"/>
    </source>
</evidence>
<dbReference type="PANTHER" id="PTHR19964">
    <property type="entry name" value="MULTIPLE PDZ DOMAIN PROTEIN"/>
    <property type="match status" value="1"/>
</dbReference>
<feature type="domain" description="PDZ" evidence="6">
    <location>
        <begin position="2096"/>
        <end position="2178"/>
    </location>
</feature>
<keyword evidence="3" id="KW-0677">Repeat</keyword>
<name>A0A7E6FL72_9MOLL</name>
<feature type="region of interest" description="Disordered" evidence="5">
    <location>
        <begin position="965"/>
        <end position="984"/>
    </location>
</feature>
<feature type="region of interest" description="Disordered" evidence="5">
    <location>
        <begin position="2181"/>
        <end position="2215"/>
    </location>
</feature>
<feature type="compositionally biased region" description="Pro residues" evidence="5">
    <location>
        <begin position="1229"/>
        <end position="1245"/>
    </location>
</feature>
<evidence type="ECO:0000313" key="9">
    <source>
        <dbReference type="RefSeq" id="XP_036368373.1"/>
    </source>
</evidence>
<dbReference type="FunFam" id="2.30.42.10:FF:000038">
    <property type="entry name" value="Multiple PDZ domain protein isoform X1"/>
    <property type="match status" value="1"/>
</dbReference>
<dbReference type="CDD" id="cd06671">
    <property type="entry name" value="PDZ7_MUPP1-PD6_PATJ-like"/>
    <property type="match status" value="1"/>
</dbReference>
<evidence type="ECO:0000259" key="6">
    <source>
        <dbReference type="PROSITE" id="PS50106"/>
    </source>
</evidence>
<protein>
    <submittedName>
        <fullName evidence="9">Multiple PDZ domain protein isoform X1</fullName>
    </submittedName>
</protein>
<dbReference type="FunFam" id="2.30.42.10:FF:000070">
    <property type="entry name" value="Multiple PDZ domain protein"/>
    <property type="match status" value="1"/>
</dbReference>
<feature type="domain" description="PDZ" evidence="6">
    <location>
        <begin position="494"/>
        <end position="582"/>
    </location>
</feature>
<feature type="domain" description="PDZ" evidence="6">
    <location>
        <begin position="1530"/>
        <end position="1622"/>
    </location>
</feature>
<dbReference type="CDD" id="cd06675">
    <property type="entry name" value="PDZ12_MUPP1-like"/>
    <property type="match status" value="1"/>
</dbReference>
<evidence type="ECO:0000256" key="1">
    <source>
        <dbReference type="ARBA" id="ARBA00004370"/>
    </source>
</evidence>
<feature type="domain" description="PDZ" evidence="6">
    <location>
        <begin position="134"/>
        <end position="219"/>
    </location>
</feature>
<feature type="compositionally biased region" description="Low complexity" evidence="5">
    <location>
        <begin position="1277"/>
        <end position="1310"/>
    </location>
</feature>
<keyword evidence="4" id="KW-0472">Membrane</keyword>
<feature type="compositionally biased region" description="Polar residues" evidence="5">
    <location>
        <begin position="1503"/>
        <end position="1514"/>
    </location>
</feature>
<organism evidence="8 9">
    <name type="scientific">Octopus sinensis</name>
    <name type="common">East Asian common octopus</name>
    <dbReference type="NCBI Taxonomy" id="2607531"/>
    <lineage>
        <taxon>Eukaryota</taxon>
        <taxon>Metazoa</taxon>
        <taxon>Spiralia</taxon>
        <taxon>Lophotrochozoa</taxon>
        <taxon>Mollusca</taxon>
        <taxon>Cephalopoda</taxon>
        <taxon>Coleoidea</taxon>
        <taxon>Octopodiformes</taxon>
        <taxon>Octopoda</taxon>
        <taxon>Incirrata</taxon>
        <taxon>Octopodidae</taxon>
        <taxon>Octopus</taxon>
    </lineage>
</organism>
<feature type="region of interest" description="Disordered" evidence="5">
    <location>
        <begin position="1475"/>
        <end position="1524"/>
    </location>
</feature>
<feature type="region of interest" description="Disordered" evidence="5">
    <location>
        <begin position="1640"/>
        <end position="1666"/>
    </location>
</feature>